<name>A0A6V7NNS4_ANACO</name>
<feature type="domain" description="Tify" evidence="1">
    <location>
        <begin position="31"/>
        <end position="53"/>
    </location>
</feature>
<gene>
    <name evidence="2" type="ORF">CB5_LOCUS3348</name>
</gene>
<proteinExistence type="predicted"/>
<dbReference type="AlphaFoldDB" id="A0A6V7NNS4"/>
<organism evidence="2">
    <name type="scientific">Ananas comosus var. bracteatus</name>
    <name type="common">red pineapple</name>
    <dbReference type="NCBI Taxonomy" id="296719"/>
    <lineage>
        <taxon>Eukaryota</taxon>
        <taxon>Viridiplantae</taxon>
        <taxon>Streptophyta</taxon>
        <taxon>Embryophyta</taxon>
        <taxon>Tracheophyta</taxon>
        <taxon>Spermatophyta</taxon>
        <taxon>Magnoliopsida</taxon>
        <taxon>Liliopsida</taxon>
        <taxon>Poales</taxon>
        <taxon>Bromeliaceae</taxon>
        <taxon>Bromelioideae</taxon>
        <taxon>Ananas</taxon>
    </lineage>
</organism>
<dbReference type="Pfam" id="PF06200">
    <property type="entry name" value="tify"/>
    <property type="match status" value="1"/>
</dbReference>
<accession>A0A6V7NNS4</accession>
<sequence length="107" mass="11837">MLGALGRGAACRHGGSVRFEIKEKCQEKQQQQQNKQITIFYKGQICVCDITAIQVCWWRCKIETIEIDDEDGGGRFAGNSGRQQGGFGGVNADRLASPHLTLIFPHD</sequence>
<dbReference type="InterPro" id="IPR010399">
    <property type="entry name" value="Tify_dom"/>
</dbReference>
<evidence type="ECO:0000313" key="2">
    <source>
        <dbReference type="EMBL" id="CAD1820137.1"/>
    </source>
</evidence>
<evidence type="ECO:0000259" key="1">
    <source>
        <dbReference type="Pfam" id="PF06200"/>
    </source>
</evidence>
<protein>
    <recommendedName>
        <fullName evidence="1">Tify domain-containing protein</fullName>
    </recommendedName>
</protein>
<reference evidence="2" key="1">
    <citation type="submission" date="2020-07" db="EMBL/GenBank/DDBJ databases">
        <authorList>
            <person name="Lin J."/>
        </authorList>
    </citation>
    <scope>NUCLEOTIDE SEQUENCE</scope>
</reference>
<dbReference type="EMBL" id="LR862140">
    <property type="protein sequence ID" value="CAD1820137.1"/>
    <property type="molecule type" value="Genomic_DNA"/>
</dbReference>